<dbReference type="EMBL" id="FNWJ01000001">
    <property type="protein sequence ID" value="SEH10183.1"/>
    <property type="molecule type" value="Genomic_DNA"/>
</dbReference>
<evidence type="ECO:0008006" key="5">
    <source>
        <dbReference type="Google" id="ProtNLM"/>
    </source>
</evidence>
<reference evidence="4" key="1">
    <citation type="submission" date="2016-10" db="EMBL/GenBank/DDBJ databases">
        <authorList>
            <person name="Varghese N."/>
            <person name="Submissions S."/>
        </authorList>
    </citation>
    <scope>NUCLEOTIDE SEQUENCE [LARGE SCALE GENOMIC DNA]</scope>
    <source>
        <strain evidence="4">ATCC 35263</strain>
    </source>
</reference>
<feature type="compositionally biased region" description="Basic residues" evidence="1">
    <location>
        <begin position="171"/>
        <end position="185"/>
    </location>
</feature>
<organism evidence="3 4">
    <name type="scientific">Thermoleophilum album</name>
    <dbReference type="NCBI Taxonomy" id="29539"/>
    <lineage>
        <taxon>Bacteria</taxon>
        <taxon>Bacillati</taxon>
        <taxon>Actinomycetota</taxon>
        <taxon>Thermoleophilia</taxon>
        <taxon>Thermoleophilales</taxon>
        <taxon>Thermoleophilaceae</taxon>
        <taxon>Thermoleophilum</taxon>
    </lineage>
</organism>
<feature type="signal peptide" evidence="2">
    <location>
        <begin position="1"/>
        <end position="29"/>
    </location>
</feature>
<feature type="region of interest" description="Disordered" evidence="1">
    <location>
        <begin position="152"/>
        <end position="185"/>
    </location>
</feature>
<name>A0A1H6FK45_THEAL</name>
<dbReference type="Proteomes" id="UP000222056">
    <property type="component" value="Unassembled WGS sequence"/>
</dbReference>
<accession>A0A1H6FK45</accession>
<dbReference type="STRING" id="29539.SAMN02745716_0030"/>
<protein>
    <recommendedName>
        <fullName evidence="5">Ig-like domain-containing protein</fullName>
    </recommendedName>
</protein>
<sequence>MPALPRRLKIALAAFGAGLVAVAGSAAVAAGDNEEPLFLSCGGHLETQNEVADEASVVWKLGCSGPVRSFAIVTNRPVDSFSPEIDAYGVDGAPLEFRCEGEIPAHGFRCVAKQPARLAYAQGSLTVPTEPCGKTPLRVAIVAAGADGQVGQPRRLVGPDCPRAQAAKRAVPTRKTRSTKGRRAR</sequence>
<proteinExistence type="predicted"/>
<dbReference type="AlphaFoldDB" id="A0A1H6FK45"/>
<keyword evidence="4" id="KW-1185">Reference proteome</keyword>
<evidence type="ECO:0000256" key="2">
    <source>
        <dbReference type="SAM" id="SignalP"/>
    </source>
</evidence>
<feature type="chain" id="PRO_5013648877" description="Ig-like domain-containing protein" evidence="2">
    <location>
        <begin position="30"/>
        <end position="185"/>
    </location>
</feature>
<evidence type="ECO:0000313" key="4">
    <source>
        <dbReference type="Proteomes" id="UP000222056"/>
    </source>
</evidence>
<gene>
    <name evidence="3" type="ORF">SAMN02745716_0030</name>
</gene>
<evidence type="ECO:0000313" key="3">
    <source>
        <dbReference type="EMBL" id="SEH10183.1"/>
    </source>
</evidence>
<evidence type="ECO:0000256" key="1">
    <source>
        <dbReference type="SAM" id="MobiDB-lite"/>
    </source>
</evidence>
<keyword evidence="2" id="KW-0732">Signal</keyword>